<dbReference type="PROSITE" id="PS01075">
    <property type="entry name" value="ACETATE_KINASE_1"/>
    <property type="match status" value="1"/>
</dbReference>
<dbReference type="GO" id="GO:0005829">
    <property type="term" value="C:cytosol"/>
    <property type="evidence" value="ECO:0007669"/>
    <property type="project" value="TreeGrafter"/>
</dbReference>
<dbReference type="EMBL" id="CP034086">
    <property type="protein sequence ID" value="AZG76557.1"/>
    <property type="molecule type" value="Genomic_DNA"/>
</dbReference>
<dbReference type="InterPro" id="IPR000890">
    <property type="entry name" value="Aliphatic_acid_kin_short-chain"/>
</dbReference>
<dbReference type="Proteomes" id="UP000273982">
    <property type="component" value="Chromosome"/>
</dbReference>
<sequence length="395" mass="42171">MADRVVTLNAGSSSVKFALFAADADWPRLIVSGAVEGLGAKPRFRAAIVNGEISDRPLAGKLTHRQAIAAIFEWIEDAYPAAAVSAIGHRVVHGGLRFAAPVIVDTEALAELRQLIPLAPLHQPHNLAGIEGAKEAFPHVPQVACFDTAFHRGHAFVDDAYALPYSYYERGLRRFGFHGLSYEYISRRLRMIDPIHAEGGVIVAHLGNGASLCAMKGGRSIAASMGFSALEGLPMGTRCGQIDPGLLLYLLRSDGMTPEELSHLLYERSGLLGLSGVSHDMRTLEASEEPRARAAIAYFIHRIKMEIAALAAAIGGFDALVFTAGIGENSPRVRAGVVEGLGWLGLTLDGAANSRNDLVISAPQSRIPVFVTPTDEESMIARHTIETAGLTAVAR</sequence>
<evidence type="ECO:0000313" key="12">
    <source>
        <dbReference type="Proteomes" id="UP000273982"/>
    </source>
</evidence>
<feature type="binding site" evidence="9">
    <location>
        <position position="16"/>
    </location>
    <ligand>
        <name>ATP</name>
        <dbReference type="ChEBI" id="CHEBI:30616"/>
    </ligand>
</feature>
<feature type="binding site" evidence="9">
    <location>
        <begin position="280"/>
        <end position="282"/>
    </location>
    <ligand>
        <name>ATP</name>
        <dbReference type="ChEBI" id="CHEBI:30616"/>
    </ligand>
</feature>
<evidence type="ECO:0000256" key="10">
    <source>
        <dbReference type="RuleBase" id="RU003835"/>
    </source>
</evidence>
<dbReference type="PRINTS" id="PR00471">
    <property type="entry name" value="ACETATEKNASE"/>
</dbReference>
<feature type="site" description="Transition state stabilizer" evidence="9">
    <location>
        <position position="238"/>
    </location>
</feature>
<dbReference type="AlphaFoldDB" id="A0A3G8M4B9"/>
<dbReference type="GO" id="GO:0000287">
    <property type="term" value="F:magnesium ion binding"/>
    <property type="evidence" value="ECO:0007669"/>
    <property type="project" value="UniProtKB-UniRule"/>
</dbReference>
<dbReference type="KEGG" id="mros:EHO51_07345"/>
<keyword evidence="8 9" id="KW-0460">Magnesium</keyword>
<keyword evidence="2 9" id="KW-0963">Cytoplasm</keyword>
<evidence type="ECO:0000256" key="6">
    <source>
        <dbReference type="ARBA" id="ARBA00022777"/>
    </source>
</evidence>
<comment type="subunit">
    <text evidence="9">Homodimer.</text>
</comment>
<keyword evidence="7 9" id="KW-0067">ATP-binding</keyword>
<feature type="binding site" evidence="9">
    <location>
        <begin position="325"/>
        <end position="329"/>
    </location>
    <ligand>
        <name>ATP</name>
        <dbReference type="ChEBI" id="CHEBI:30616"/>
    </ligand>
</feature>
<dbReference type="SUPFAM" id="SSF53067">
    <property type="entry name" value="Actin-like ATPase domain"/>
    <property type="match status" value="2"/>
</dbReference>
<name>A0A3G8M4B9_9HYPH</name>
<dbReference type="Pfam" id="PF00871">
    <property type="entry name" value="Acetate_kinase"/>
    <property type="match status" value="1"/>
</dbReference>
<comment type="similarity">
    <text evidence="1 9 10">Belongs to the acetokinase family.</text>
</comment>
<evidence type="ECO:0000256" key="4">
    <source>
        <dbReference type="ARBA" id="ARBA00022723"/>
    </source>
</evidence>
<evidence type="ECO:0000256" key="3">
    <source>
        <dbReference type="ARBA" id="ARBA00022679"/>
    </source>
</evidence>
<comment type="cofactor">
    <cofactor evidence="9">
        <name>Mg(2+)</name>
        <dbReference type="ChEBI" id="CHEBI:18420"/>
    </cofactor>
    <cofactor evidence="9">
        <name>Mn(2+)</name>
        <dbReference type="ChEBI" id="CHEBI:29035"/>
    </cofactor>
    <text evidence="9">Mg(2+). Can also accept Mn(2+).</text>
</comment>
<keyword evidence="3 9" id="KW-0808">Transferase</keyword>
<feature type="binding site" evidence="9">
    <location>
        <position position="376"/>
    </location>
    <ligand>
        <name>Mg(2+)</name>
        <dbReference type="ChEBI" id="CHEBI:18420"/>
    </ligand>
</feature>
<dbReference type="InterPro" id="IPR023865">
    <property type="entry name" value="Aliphatic_acid_kinase_CS"/>
</dbReference>
<dbReference type="Gene3D" id="3.30.420.40">
    <property type="match status" value="2"/>
</dbReference>
<reference evidence="11 12" key="1">
    <citation type="submission" date="2018-11" db="EMBL/GenBank/DDBJ databases">
        <title>Genome squencing of methanotrophic bacteria isolated from alkaline groundwater in Korea.</title>
        <authorList>
            <person name="Nguyen L.N."/>
        </authorList>
    </citation>
    <scope>NUCLEOTIDE SEQUENCE [LARGE SCALE GENOMIC DNA]</scope>
    <source>
        <strain evidence="11 12">GW6</strain>
    </source>
</reference>
<keyword evidence="4 9" id="KW-0479">Metal-binding</keyword>
<gene>
    <name evidence="9" type="primary">ackA</name>
    <name evidence="11" type="ORF">EHO51_07345</name>
</gene>
<keyword evidence="5 9" id="KW-0547">Nucleotide-binding</keyword>
<proteinExistence type="inferred from homology"/>
<feature type="binding site" evidence="9">
    <location>
        <position position="90"/>
    </location>
    <ligand>
        <name>substrate</name>
    </ligand>
</feature>
<feature type="site" description="Transition state stabilizer" evidence="9">
    <location>
        <position position="178"/>
    </location>
</feature>
<protein>
    <recommendedName>
        <fullName evidence="9">Acetate kinase</fullName>
        <ecNumber evidence="9">2.7.2.1</ecNumber>
    </recommendedName>
    <alternativeName>
        <fullName evidence="9">Acetokinase</fullName>
    </alternativeName>
</protein>
<dbReference type="HAMAP" id="MF_00020">
    <property type="entry name" value="Acetate_kinase"/>
    <property type="match status" value="1"/>
</dbReference>
<dbReference type="EC" id="2.7.2.1" evidence="9"/>
<dbReference type="InterPro" id="IPR004372">
    <property type="entry name" value="Ac/propionate_kinase"/>
</dbReference>
<comment type="function">
    <text evidence="9">Catalyzes the formation of acetyl phosphate from acetate and ATP. Can also catalyze the reverse reaction.</text>
</comment>
<comment type="pathway">
    <text evidence="9">Metabolic intermediate biosynthesis; acetyl-CoA biosynthesis; acetyl-CoA from acetate: step 1/2.</text>
</comment>
<evidence type="ECO:0000313" key="11">
    <source>
        <dbReference type="EMBL" id="AZG76557.1"/>
    </source>
</evidence>
<comment type="subcellular location">
    <subcellularLocation>
        <location evidence="9">Cytoplasm</location>
    </subcellularLocation>
</comment>
<evidence type="ECO:0000256" key="7">
    <source>
        <dbReference type="ARBA" id="ARBA00022840"/>
    </source>
</evidence>
<comment type="catalytic activity">
    <reaction evidence="9">
        <text>acetate + ATP = acetyl phosphate + ADP</text>
        <dbReference type="Rhea" id="RHEA:11352"/>
        <dbReference type="ChEBI" id="CHEBI:22191"/>
        <dbReference type="ChEBI" id="CHEBI:30089"/>
        <dbReference type="ChEBI" id="CHEBI:30616"/>
        <dbReference type="ChEBI" id="CHEBI:456216"/>
        <dbReference type="EC" id="2.7.2.1"/>
    </reaction>
</comment>
<dbReference type="PANTHER" id="PTHR21060:SF21">
    <property type="entry name" value="ACETATE KINASE"/>
    <property type="match status" value="1"/>
</dbReference>
<dbReference type="PROSITE" id="PS01076">
    <property type="entry name" value="ACETATE_KINASE_2"/>
    <property type="match status" value="1"/>
</dbReference>
<dbReference type="InterPro" id="IPR043129">
    <property type="entry name" value="ATPase_NBD"/>
</dbReference>
<dbReference type="GO" id="GO:0006085">
    <property type="term" value="P:acetyl-CoA biosynthetic process"/>
    <property type="evidence" value="ECO:0007669"/>
    <property type="project" value="UniProtKB-UniRule"/>
</dbReference>
<dbReference type="PIRSF" id="PIRSF000722">
    <property type="entry name" value="Acetate_prop_kin"/>
    <property type="match status" value="1"/>
</dbReference>
<dbReference type="PANTHER" id="PTHR21060">
    <property type="entry name" value="ACETATE KINASE"/>
    <property type="match status" value="1"/>
</dbReference>
<accession>A0A3G8M4B9</accession>
<evidence type="ECO:0000256" key="2">
    <source>
        <dbReference type="ARBA" id="ARBA00022490"/>
    </source>
</evidence>
<dbReference type="GO" id="GO:0005524">
    <property type="term" value="F:ATP binding"/>
    <property type="evidence" value="ECO:0007669"/>
    <property type="project" value="UniProtKB-KW"/>
</dbReference>
<feature type="active site" description="Proton donor/acceptor" evidence="9">
    <location>
        <position position="147"/>
    </location>
</feature>
<evidence type="ECO:0000256" key="1">
    <source>
        <dbReference type="ARBA" id="ARBA00008748"/>
    </source>
</evidence>
<dbReference type="GO" id="GO:0006083">
    <property type="term" value="P:acetate metabolic process"/>
    <property type="evidence" value="ECO:0007669"/>
    <property type="project" value="TreeGrafter"/>
</dbReference>
<keyword evidence="6 9" id="KW-0418">Kinase</keyword>
<organism evidence="11 12">
    <name type="scientific">Methylocystis rosea</name>
    <dbReference type="NCBI Taxonomy" id="173366"/>
    <lineage>
        <taxon>Bacteria</taxon>
        <taxon>Pseudomonadati</taxon>
        <taxon>Pseudomonadota</taxon>
        <taxon>Alphaproteobacteria</taxon>
        <taxon>Hyphomicrobiales</taxon>
        <taxon>Methylocystaceae</taxon>
        <taxon>Methylocystis</taxon>
    </lineage>
</organism>
<dbReference type="RefSeq" id="WP_124738342.1">
    <property type="nucleotide sequence ID" value="NZ_CP034086.1"/>
</dbReference>
<dbReference type="GO" id="GO:0008776">
    <property type="term" value="F:acetate kinase activity"/>
    <property type="evidence" value="ECO:0007669"/>
    <property type="project" value="UniProtKB-UniRule"/>
</dbReference>
<evidence type="ECO:0000256" key="8">
    <source>
        <dbReference type="ARBA" id="ARBA00022842"/>
    </source>
</evidence>
<evidence type="ECO:0000256" key="9">
    <source>
        <dbReference type="HAMAP-Rule" id="MF_00020"/>
    </source>
</evidence>
<feature type="binding site" evidence="9">
    <location>
        <position position="9"/>
    </location>
    <ligand>
        <name>Mg(2+)</name>
        <dbReference type="ChEBI" id="CHEBI:18420"/>
    </ligand>
</feature>
<evidence type="ECO:0000256" key="5">
    <source>
        <dbReference type="ARBA" id="ARBA00022741"/>
    </source>
</evidence>
<feature type="binding site" evidence="9">
    <location>
        <begin position="205"/>
        <end position="209"/>
    </location>
    <ligand>
        <name>ATP</name>
        <dbReference type="ChEBI" id="CHEBI:30616"/>
    </ligand>
</feature>
<dbReference type="NCBIfam" id="TIGR00016">
    <property type="entry name" value="ackA"/>
    <property type="match status" value="1"/>
</dbReference>
<dbReference type="UniPathway" id="UPA00340">
    <property type="reaction ID" value="UER00458"/>
</dbReference>